<evidence type="ECO:0000256" key="3">
    <source>
        <dbReference type="ARBA" id="ARBA00022630"/>
    </source>
</evidence>
<evidence type="ECO:0000256" key="5">
    <source>
        <dbReference type="ARBA" id="ARBA00023002"/>
    </source>
</evidence>
<dbReference type="EMBL" id="FONG01000023">
    <property type="protein sequence ID" value="SFF65609.1"/>
    <property type="molecule type" value="Genomic_DNA"/>
</dbReference>
<dbReference type="InterPro" id="IPR000659">
    <property type="entry name" value="Pyridox_Oxase"/>
</dbReference>
<evidence type="ECO:0000259" key="7">
    <source>
        <dbReference type="Pfam" id="PF01243"/>
    </source>
</evidence>
<name>A0A1I2KH47_9ACTN</name>
<evidence type="ECO:0000256" key="2">
    <source>
        <dbReference type="ARBA" id="ARBA00007301"/>
    </source>
</evidence>
<sequence length="273" mass="28412">MHENDGPVTPAGGDDASSGAAPDGGAGPDSTATDDAGLLALLRAAPVLAGPLPEFDPDGAPDTPGPLLAAWLRQALADGVPEPHVMTLATAAADGTPSARVLMLRGIDTAACAVDFASDAASRKGRDLAENPRAALTWYWPAQGRQIRLSGRVHVLDTETARRDFLGRSPASRAAGFTGSMSGTLTGAMAYERARAEAEALVAAEPGRVPDGHTVYRLRAQEAEFFQADPGRFHVRLRYAREDEAAGAREREGGRDDAGGPGAAGWTRTLLWP</sequence>
<evidence type="ECO:0000259" key="8">
    <source>
        <dbReference type="Pfam" id="PF10590"/>
    </source>
</evidence>
<keyword evidence="4" id="KW-0288">FMN</keyword>
<dbReference type="STRING" id="380248.SAMN05216251_12326"/>
<evidence type="ECO:0000313" key="9">
    <source>
        <dbReference type="EMBL" id="SFF65609.1"/>
    </source>
</evidence>
<comment type="cofactor">
    <cofactor evidence="1">
        <name>FMN</name>
        <dbReference type="ChEBI" id="CHEBI:58210"/>
    </cofactor>
</comment>
<dbReference type="AlphaFoldDB" id="A0A1I2KH47"/>
<feature type="domain" description="Pyridoxamine 5'-phosphate oxidase N-terminal" evidence="7">
    <location>
        <begin position="73"/>
        <end position="169"/>
    </location>
</feature>
<dbReference type="GO" id="GO:0008615">
    <property type="term" value="P:pyridoxine biosynthetic process"/>
    <property type="evidence" value="ECO:0007669"/>
    <property type="project" value="InterPro"/>
</dbReference>
<evidence type="ECO:0000256" key="4">
    <source>
        <dbReference type="ARBA" id="ARBA00022643"/>
    </source>
</evidence>
<evidence type="ECO:0000313" key="10">
    <source>
        <dbReference type="Proteomes" id="UP000199323"/>
    </source>
</evidence>
<feature type="compositionally biased region" description="Basic and acidic residues" evidence="6">
    <location>
        <begin position="244"/>
        <end position="258"/>
    </location>
</feature>
<dbReference type="GO" id="GO:0004733">
    <property type="term" value="F:pyridoxamine phosphate oxidase activity"/>
    <property type="evidence" value="ECO:0007669"/>
    <property type="project" value="InterPro"/>
</dbReference>
<dbReference type="InterPro" id="IPR012349">
    <property type="entry name" value="Split_barrel_FMN-bd"/>
</dbReference>
<dbReference type="Gene3D" id="2.30.110.10">
    <property type="entry name" value="Electron Transport, Fmn-binding Protein, Chain A"/>
    <property type="match status" value="1"/>
</dbReference>
<protein>
    <submittedName>
        <fullName evidence="9">Pyridoxamine 5'-phosphate oxidase</fullName>
    </submittedName>
</protein>
<dbReference type="RefSeq" id="WP_093716762.1">
    <property type="nucleotide sequence ID" value="NZ_FONG01000023.1"/>
</dbReference>
<comment type="similarity">
    <text evidence="2">Belongs to the pyridoxamine 5'-phosphate oxidase family.</text>
</comment>
<dbReference type="Pfam" id="PF01243">
    <property type="entry name" value="PNPOx_N"/>
    <property type="match status" value="1"/>
</dbReference>
<organism evidence="9 10">
    <name type="scientific">Actinacidiphila alni</name>
    <dbReference type="NCBI Taxonomy" id="380248"/>
    <lineage>
        <taxon>Bacteria</taxon>
        <taxon>Bacillati</taxon>
        <taxon>Actinomycetota</taxon>
        <taxon>Actinomycetes</taxon>
        <taxon>Kitasatosporales</taxon>
        <taxon>Streptomycetaceae</taxon>
        <taxon>Actinacidiphila</taxon>
    </lineage>
</organism>
<feature type="region of interest" description="Disordered" evidence="6">
    <location>
        <begin position="244"/>
        <end position="273"/>
    </location>
</feature>
<feature type="region of interest" description="Disordered" evidence="6">
    <location>
        <begin position="1"/>
        <end position="35"/>
    </location>
</feature>
<dbReference type="GO" id="GO:0010181">
    <property type="term" value="F:FMN binding"/>
    <property type="evidence" value="ECO:0007669"/>
    <property type="project" value="InterPro"/>
</dbReference>
<dbReference type="Pfam" id="PF10590">
    <property type="entry name" value="PNP_phzG_C"/>
    <property type="match status" value="1"/>
</dbReference>
<reference evidence="9 10" key="1">
    <citation type="submission" date="2016-10" db="EMBL/GenBank/DDBJ databases">
        <authorList>
            <person name="de Groot N.N."/>
        </authorList>
    </citation>
    <scope>NUCLEOTIDE SEQUENCE [LARGE SCALE GENOMIC DNA]</scope>
    <source>
        <strain evidence="9 10">CGMCC 4.3510</strain>
    </source>
</reference>
<keyword evidence="10" id="KW-1185">Reference proteome</keyword>
<gene>
    <name evidence="9" type="ORF">SAMN05216251_12326</name>
</gene>
<feature type="domain" description="Pyridoxine 5'-phosphate oxidase dimerisation C-terminal" evidence="8">
    <location>
        <begin position="214"/>
        <end position="273"/>
    </location>
</feature>
<evidence type="ECO:0000256" key="6">
    <source>
        <dbReference type="SAM" id="MobiDB-lite"/>
    </source>
</evidence>
<dbReference type="OrthoDB" id="9780392at2"/>
<evidence type="ECO:0000256" key="1">
    <source>
        <dbReference type="ARBA" id="ARBA00001917"/>
    </source>
</evidence>
<dbReference type="InterPro" id="IPR019576">
    <property type="entry name" value="Pyridoxamine_oxidase_dimer_C"/>
</dbReference>
<dbReference type="PANTHER" id="PTHR10851">
    <property type="entry name" value="PYRIDOXINE-5-PHOSPHATE OXIDASE"/>
    <property type="match status" value="1"/>
</dbReference>
<dbReference type="SUPFAM" id="SSF50475">
    <property type="entry name" value="FMN-binding split barrel"/>
    <property type="match status" value="1"/>
</dbReference>
<dbReference type="InterPro" id="IPR011576">
    <property type="entry name" value="Pyridox_Oxase_N"/>
</dbReference>
<dbReference type="PANTHER" id="PTHR10851:SF0">
    <property type="entry name" value="PYRIDOXINE-5'-PHOSPHATE OXIDASE"/>
    <property type="match status" value="1"/>
</dbReference>
<feature type="compositionally biased region" description="Low complexity" evidence="6">
    <location>
        <begin position="9"/>
        <end position="21"/>
    </location>
</feature>
<proteinExistence type="inferred from homology"/>
<dbReference type="Proteomes" id="UP000199323">
    <property type="component" value="Unassembled WGS sequence"/>
</dbReference>
<keyword evidence="3" id="KW-0285">Flavoprotein</keyword>
<accession>A0A1I2KH47</accession>
<keyword evidence="5" id="KW-0560">Oxidoreductase</keyword>